<dbReference type="InterPro" id="IPR031107">
    <property type="entry name" value="Small_HSP"/>
</dbReference>
<dbReference type="eggNOG" id="COG0071">
    <property type="taxonomic scope" value="Bacteria"/>
</dbReference>
<dbReference type="Gene3D" id="2.60.40.790">
    <property type="match status" value="1"/>
</dbReference>
<keyword evidence="6" id="KW-1185">Reference proteome</keyword>
<dbReference type="InterPro" id="IPR002068">
    <property type="entry name" value="A-crystallin/Hsp20_dom"/>
</dbReference>
<dbReference type="SUPFAM" id="SSF49764">
    <property type="entry name" value="HSP20-like chaperones"/>
    <property type="match status" value="1"/>
</dbReference>
<dbReference type="Proteomes" id="UP000007383">
    <property type="component" value="Chromosome"/>
</dbReference>
<evidence type="ECO:0000256" key="2">
    <source>
        <dbReference type="RuleBase" id="RU003616"/>
    </source>
</evidence>
<dbReference type="Pfam" id="PF00011">
    <property type="entry name" value="HSP20"/>
    <property type="match status" value="1"/>
</dbReference>
<evidence type="ECO:0000313" key="5">
    <source>
        <dbReference type="EMBL" id="AFG36571.1"/>
    </source>
</evidence>
<dbReference type="PROSITE" id="PS01031">
    <property type="entry name" value="SHSP"/>
    <property type="match status" value="1"/>
</dbReference>
<feature type="region of interest" description="Disordered" evidence="3">
    <location>
        <begin position="79"/>
        <end position="99"/>
    </location>
</feature>
<dbReference type="RefSeq" id="WP_014454568.1">
    <property type="nucleotide sequence ID" value="NC_017098.1"/>
</dbReference>
<gene>
    <name evidence="5" type="ordered locus">Spiaf_0468</name>
</gene>
<organism evidence="5 6">
    <name type="scientific">Spirochaeta africana (strain ATCC 700263 / DSM 8902 / Z-7692)</name>
    <dbReference type="NCBI Taxonomy" id="889378"/>
    <lineage>
        <taxon>Bacteria</taxon>
        <taxon>Pseudomonadati</taxon>
        <taxon>Spirochaetota</taxon>
        <taxon>Spirochaetia</taxon>
        <taxon>Spirochaetales</taxon>
        <taxon>Spirochaetaceae</taxon>
        <taxon>Spirochaeta</taxon>
    </lineage>
</organism>
<keyword evidence="5" id="KW-0346">Stress response</keyword>
<dbReference type="OrthoDB" id="327485at2"/>
<dbReference type="PANTHER" id="PTHR11527">
    <property type="entry name" value="HEAT-SHOCK PROTEIN 20 FAMILY MEMBER"/>
    <property type="match status" value="1"/>
</dbReference>
<feature type="compositionally biased region" description="Basic and acidic residues" evidence="3">
    <location>
        <begin position="80"/>
        <end position="98"/>
    </location>
</feature>
<reference evidence="6" key="1">
    <citation type="journal article" date="2013" name="Stand. Genomic Sci.">
        <title>Complete genome sequence of the halophilic bacterium Spirochaeta africana type strain (Z-7692(T)) from the alkaline Lake Magadi in the East African Rift.</title>
        <authorList>
            <person name="Liolos K."/>
            <person name="Abt B."/>
            <person name="Scheuner C."/>
            <person name="Teshima H."/>
            <person name="Held B."/>
            <person name="Lapidus A."/>
            <person name="Nolan M."/>
            <person name="Lucas S."/>
            <person name="Deshpande S."/>
            <person name="Cheng J.F."/>
            <person name="Tapia R."/>
            <person name="Goodwin L.A."/>
            <person name="Pitluck S."/>
            <person name="Pagani I."/>
            <person name="Ivanova N."/>
            <person name="Mavromatis K."/>
            <person name="Mikhailova N."/>
            <person name="Huntemann M."/>
            <person name="Pati A."/>
            <person name="Chen A."/>
            <person name="Palaniappan K."/>
            <person name="Land M."/>
            <person name="Rohde M."/>
            <person name="Tindall B.J."/>
            <person name="Detter J.C."/>
            <person name="Goker M."/>
            <person name="Bristow J."/>
            <person name="Eisen J.A."/>
            <person name="Markowitz V."/>
            <person name="Hugenholtz P."/>
            <person name="Woyke T."/>
            <person name="Klenk H.P."/>
            <person name="Kyrpides N.C."/>
        </authorList>
    </citation>
    <scope>NUCLEOTIDE SEQUENCE</scope>
    <source>
        <strain evidence="6">ATCC 700263 / DSM 8902 / Z-7692</strain>
    </source>
</reference>
<proteinExistence type="inferred from homology"/>
<protein>
    <submittedName>
        <fullName evidence="5">Molecular chaperone (Small heat shock protein)</fullName>
    </submittedName>
</protein>
<accession>H9UGC8</accession>
<dbReference type="KEGG" id="sfc:Spiaf_0468"/>
<evidence type="ECO:0000256" key="1">
    <source>
        <dbReference type="PROSITE-ProRule" id="PRU00285"/>
    </source>
</evidence>
<dbReference type="CDD" id="cd06464">
    <property type="entry name" value="ACD_sHsps-like"/>
    <property type="match status" value="1"/>
</dbReference>
<evidence type="ECO:0000259" key="4">
    <source>
        <dbReference type="PROSITE" id="PS01031"/>
    </source>
</evidence>
<sequence length="146" mass="16410">MNLVTWNSPMRALQDWEQDLDRLFESFLMDRGGRWSDVYPRLDVVEREDAYDIYADLPGVRREDVDVSLTSNVLTIKGTRHSETREKEAGVTREESGSFERSITLPEGIDGEKVAARMENGVLSLHIPKSAAATARKIQISDAAGK</sequence>
<dbReference type="EMBL" id="CP003282">
    <property type="protein sequence ID" value="AFG36571.1"/>
    <property type="molecule type" value="Genomic_DNA"/>
</dbReference>
<dbReference type="STRING" id="889378.Spiaf_0468"/>
<dbReference type="AlphaFoldDB" id="H9UGC8"/>
<feature type="domain" description="SHSP" evidence="4">
    <location>
        <begin position="33"/>
        <end position="143"/>
    </location>
</feature>
<name>H9UGC8_SPIAZ</name>
<dbReference type="PATRIC" id="fig|889378.3.peg.476"/>
<dbReference type="InterPro" id="IPR008978">
    <property type="entry name" value="HSP20-like_chaperone"/>
</dbReference>
<evidence type="ECO:0000313" key="6">
    <source>
        <dbReference type="Proteomes" id="UP000007383"/>
    </source>
</evidence>
<comment type="similarity">
    <text evidence="1 2">Belongs to the small heat shock protein (HSP20) family.</text>
</comment>
<evidence type="ECO:0000256" key="3">
    <source>
        <dbReference type="SAM" id="MobiDB-lite"/>
    </source>
</evidence>
<dbReference type="HOGENOM" id="CLU_046737_12_4_12"/>